<proteinExistence type="predicted"/>
<organism evidence="1 2">
    <name type="scientific">Aspergillus glaucus CBS 516.65</name>
    <dbReference type="NCBI Taxonomy" id="1160497"/>
    <lineage>
        <taxon>Eukaryota</taxon>
        <taxon>Fungi</taxon>
        <taxon>Dikarya</taxon>
        <taxon>Ascomycota</taxon>
        <taxon>Pezizomycotina</taxon>
        <taxon>Eurotiomycetes</taxon>
        <taxon>Eurotiomycetidae</taxon>
        <taxon>Eurotiales</taxon>
        <taxon>Aspergillaceae</taxon>
        <taxon>Aspergillus</taxon>
        <taxon>Aspergillus subgen. Aspergillus</taxon>
    </lineage>
</organism>
<dbReference type="RefSeq" id="XP_022399545.1">
    <property type="nucleotide sequence ID" value="XM_022542040.1"/>
</dbReference>
<name>A0A1L9VFY8_ASPGL</name>
<evidence type="ECO:0000313" key="2">
    <source>
        <dbReference type="Proteomes" id="UP000184300"/>
    </source>
</evidence>
<sequence length="193" mass="21631">MMLTGNLKLEWELPSRLEGQDIREWVLASGALTLKDGVVHIGRCEHEVAKLYGSFGTRVLEGVISAVESPLGSHNWSGRSWTKTLGHAIVVCLDHIVPQAPLLSAAFLIAYQLAGVHAPIHVDEGLIYHGGMTALVPIELRKDGSILWHFESRLNDLLKVSEIKCIKRHWYQRRSWFQTEDPELLQSAPALIR</sequence>
<dbReference type="VEuPathDB" id="FungiDB:ASPGLDRAFT_1495035"/>
<protein>
    <submittedName>
        <fullName evidence="1">Uncharacterized protein</fullName>
    </submittedName>
</protein>
<accession>A0A1L9VFY8</accession>
<dbReference type="Proteomes" id="UP000184300">
    <property type="component" value="Unassembled WGS sequence"/>
</dbReference>
<dbReference type="OrthoDB" id="10495500at2759"/>
<reference evidence="2" key="1">
    <citation type="journal article" date="2017" name="Genome Biol.">
        <title>Comparative genomics reveals high biological diversity and specific adaptations in the industrially and medically important fungal genus Aspergillus.</title>
        <authorList>
            <person name="de Vries R.P."/>
            <person name="Riley R."/>
            <person name="Wiebenga A."/>
            <person name="Aguilar-Osorio G."/>
            <person name="Amillis S."/>
            <person name="Uchima C.A."/>
            <person name="Anderluh G."/>
            <person name="Asadollahi M."/>
            <person name="Askin M."/>
            <person name="Barry K."/>
            <person name="Battaglia E."/>
            <person name="Bayram O."/>
            <person name="Benocci T."/>
            <person name="Braus-Stromeyer S.A."/>
            <person name="Caldana C."/>
            <person name="Canovas D."/>
            <person name="Cerqueira G.C."/>
            <person name="Chen F."/>
            <person name="Chen W."/>
            <person name="Choi C."/>
            <person name="Clum A."/>
            <person name="Dos Santos R.A."/>
            <person name="Damasio A.R."/>
            <person name="Diallinas G."/>
            <person name="Emri T."/>
            <person name="Fekete E."/>
            <person name="Flipphi M."/>
            <person name="Freyberg S."/>
            <person name="Gallo A."/>
            <person name="Gournas C."/>
            <person name="Habgood R."/>
            <person name="Hainaut M."/>
            <person name="Harispe M.L."/>
            <person name="Henrissat B."/>
            <person name="Hilden K.S."/>
            <person name="Hope R."/>
            <person name="Hossain A."/>
            <person name="Karabika E."/>
            <person name="Karaffa L."/>
            <person name="Karanyi Z."/>
            <person name="Krasevec N."/>
            <person name="Kuo A."/>
            <person name="Kusch H."/>
            <person name="LaButti K."/>
            <person name="Lagendijk E.L."/>
            <person name="Lapidus A."/>
            <person name="Levasseur A."/>
            <person name="Lindquist E."/>
            <person name="Lipzen A."/>
            <person name="Logrieco A.F."/>
            <person name="MacCabe A."/>
            <person name="Maekelae M.R."/>
            <person name="Malavazi I."/>
            <person name="Melin P."/>
            <person name="Meyer V."/>
            <person name="Mielnichuk N."/>
            <person name="Miskei M."/>
            <person name="Molnar A.P."/>
            <person name="Mule G."/>
            <person name="Ngan C.Y."/>
            <person name="Orejas M."/>
            <person name="Orosz E."/>
            <person name="Ouedraogo J.P."/>
            <person name="Overkamp K.M."/>
            <person name="Park H.-S."/>
            <person name="Perrone G."/>
            <person name="Piumi F."/>
            <person name="Punt P.J."/>
            <person name="Ram A.F."/>
            <person name="Ramon A."/>
            <person name="Rauscher S."/>
            <person name="Record E."/>
            <person name="Riano-Pachon D.M."/>
            <person name="Robert V."/>
            <person name="Roehrig J."/>
            <person name="Ruller R."/>
            <person name="Salamov A."/>
            <person name="Salih N.S."/>
            <person name="Samson R.A."/>
            <person name="Sandor E."/>
            <person name="Sanguinetti M."/>
            <person name="Schuetze T."/>
            <person name="Sepcic K."/>
            <person name="Shelest E."/>
            <person name="Sherlock G."/>
            <person name="Sophianopoulou V."/>
            <person name="Squina F.M."/>
            <person name="Sun H."/>
            <person name="Susca A."/>
            <person name="Todd R.B."/>
            <person name="Tsang A."/>
            <person name="Unkles S.E."/>
            <person name="van de Wiele N."/>
            <person name="van Rossen-Uffink D."/>
            <person name="Oliveira J.V."/>
            <person name="Vesth T.C."/>
            <person name="Visser J."/>
            <person name="Yu J.-H."/>
            <person name="Zhou M."/>
            <person name="Andersen M.R."/>
            <person name="Archer D.B."/>
            <person name="Baker S.E."/>
            <person name="Benoit I."/>
            <person name="Brakhage A.A."/>
            <person name="Braus G.H."/>
            <person name="Fischer R."/>
            <person name="Frisvad J.C."/>
            <person name="Goldman G.H."/>
            <person name="Houbraken J."/>
            <person name="Oakley B."/>
            <person name="Pocsi I."/>
            <person name="Scazzocchio C."/>
            <person name="Seiboth B."/>
            <person name="vanKuyk P.A."/>
            <person name="Wortman J."/>
            <person name="Dyer P.S."/>
            <person name="Grigoriev I.V."/>
        </authorList>
    </citation>
    <scope>NUCLEOTIDE SEQUENCE [LARGE SCALE GENOMIC DNA]</scope>
    <source>
        <strain evidence="2">CBS 516.65</strain>
    </source>
</reference>
<evidence type="ECO:0000313" key="1">
    <source>
        <dbReference type="EMBL" id="OJJ82847.1"/>
    </source>
</evidence>
<keyword evidence="2" id="KW-1185">Reference proteome</keyword>
<dbReference type="EMBL" id="KV878901">
    <property type="protein sequence ID" value="OJJ82847.1"/>
    <property type="molecule type" value="Genomic_DNA"/>
</dbReference>
<dbReference type="AlphaFoldDB" id="A0A1L9VFY8"/>
<dbReference type="GeneID" id="34458301"/>
<gene>
    <name evidence="1" type="ORF">ASPGLDRAFT_1495035</name>
</gene>